<comment type="subcellular location">
    <subcellularLocation>
        <location evidence="1">Cell membrane</location>
        <topology evidence="1">Multi-pass membrane protein</topology>
    </subcellularLocation>
</comment>
<dbReference type="Proteomes" id="UP001228403">
    <property type="component" value="Unassembled WGS sequence"/>
</dbReference>
<protein>
    <submittedName>
        <fullName evidence="9">ABC transporter permease</fullName>
    </submittedName>
</protein>
<keyword evidence="10" id="KW-1185">Reference proteome</keyword>
<organism evidence="9 10">
    <name type="scientific">Bacteroides eggerthii</name>
    <dbReference type="NCBI Taxonomy" id="28111"/>
    <lineage>
        <taxon>Bacteria</taxon>
        <taxon>Pseudomonadati</taxon>
        <taxon>Bacteroidota</taxon>
        <taxon>Bacteroidia</taxon>
        <taxon>Bacteroidales</taxon>
        <taxon>Bacteroidaceae</taxon>
        <taxon>Bacteroides</taxon>
    </lineage>
</organism>
<comment type="caution">
    <text evidence="9">The sequence shown here is derived from an EMBL/GenBank/DDBJ whole genome shotgun (WGS) entry which is preliminary data.</text>
</comment>
<evidence type="ECO:0000259" key="7">
    <source>
        <dbReference type="Pfam" id="PF02687"/>
    </source>
</evidence>
<evidence type="ECO:0000256" key="5">
    <source>
        <dbReference type="ARBA" id="ARBA00023136"/>
    </source>
</evidence>
<name>A0ABT7U7G1_9BACE</name>
<keyword evidence="3 6" id="KW-0812">Transmembrane</keyword>
<keyword evidence="4 6" id="KW-1133">Transmembrane helix</keyword>
<evidence type="ECO:0000256" key="1">
    <source>
        <dbReference type="ARBA" id="ARBA00004651"/>
    </source>
</evidence>
<evidence type="ECO:0000313" key="10">
    <source>
        <dbReference type="Proteomes" id="UP001228403"/>
    </source>
</evidence>
<evidence type="ECO:0000256" key="4">
    <source>
        <dbReference type="ARBA" id="ARBA00022989"/>
    </source>
</evidence>
<keyword evidence="2" id="KW-1003">Cell membrane</keyword>
<reference evidence="10" key="2">
    <citation type="submission" date="2023-07" db="EMBL/GenBank/DDBJ databases">
        <title>Identification and characterization of horizontal gene transfer across gut microbiota members of farm animals based on homology search.</title>
        <authorList>
            <person name="Schwarzerova J."/>
            <person name="Nykrynova M."/>
            <person name="Jureckova K."/>
            <person name="Cejkova D."/>
            <person name="Rychlik I."/>
        </authorList>
    </citation>
    <scope>NUCLEOTIDE SEQUENCE [LARGE SCALE GENOMIC DNA]</scope>
    <source>
        <strain evidence="10">ET4</strain>
    </source>
</reference>
<dbReference type="Pfam" id="PF12704">
    <property type="entry name" value="MacB_PCD"/>
    <property type="match status" value="2"/>
</dbReference>
<feature type="transmembrane region" description="Helical" evidence="6">
    <location>
        <begin position="661"/>
        <end position="681"/>
    </location>
</feature>
<dbReference type="InterPro" id="IPR003838">
    <property type="entry name" value="ABC3_permease_C"/>
</dbReference>
<feature type="transmembrane region" description="Helical" evidence="6">
    <location>
        <begin position="400"/>
        <end position="422"/>
    </location>
</feature>
<reference evidence="9 10" key="1">
    <citation type="submission" date="2023-06" db="EMBL/GenBank/DDBJ databases">
        <authorList>
            <person name="Zeman M."/>
            <person name="Kubasova T."/>
            <person name="Jahodarova E."/>
            <person name="Nykrynova M."/>
            <person name="Rychlik I."/>
        </authorList>
    </citation>
    <scope>NUCLEOTIDE SEQUENCE [LARGE SCALE GENOMIC DNA]</scope>
    <source>
        <strain evidence="9 10">ET4</strain>
    </source>
</reference>
<dbReference type="PANTHER" id="PTHR30572">
    <property type="entry name" value="MEMBRANE COMPONENT OF TRANSPORTER-RELATED"/>
    <property type="match status" value="1"/>
</dbReference>
<proteinExistence type="predicted"/>
<evidence type="ECO:0000256" key="6">
    <source>
        <dbReference type="SAM" id="Phobius"/>
    </source>
</evidence>
<feature type="domain" description="MacB-like periplasmic core" evidence="8">
    <location>
        <begin position="404"/>
        <end position="626"/>
    </location>
</feature>
<accession>A0ABT7U7G1</accession>
<evidence type="ECO:0000256" key="2">
    <source>
        <dbReference type="ARBA" id="ARBA00022475"/>
    </source>
</evidence>
<feature type="transmembrane region" description="Helical" evidence="6">
    <location>
        <begin position="261"/>
        <end position="285"/>
    </location>
</feature>
<evidence type="ECO:0000259" key="8">
    <source>
        <dbReference type="Pfam" id="PF12704"/>
    </source>
</evidence>
<dbReference type="Pfam" id="PF02687">
    <property type="entry name" value="FtsX"/>
    <property type="match status" value="2"/>
</dbReference>
<feature type="transmembrane region" description="Helical" evidence="6">
    <location>
        <begin position="354"/>
        <end position="379"/>
    </location>
</feature>
<dbReference type="PANTHER" id="PTHR30572:SF18">
    <property type="entry name" value="ABC-TYPE MACROLIDE FAMILY EXPORT SYSTEM PERMEASE COMPONENT 2"/>
    <property type="match status" value="1"/>
</dbReference>
<gene>
    <name evidence="9" type="ORF">QUW02_11045</name>
</gene>
<sequence length="781" mass="89614">MKALFYYLRRYKTATLLHLLGLSMALAAFYLFMTQVKYNNTFNHSLKDYQRTYRVECREDSKWHPSLPAPLKELWGQIPHIEEITLNKCRAVPLNIKVGENLFQTGLSTIDKNTLDFWGIHLLPGSNSWKEQPDGYIISESLARQIFGTENPVGKKFAIPQWNSENLTIIGVCQDFAENCSFENGLFQCYQESWFQSMSEWNNEIYLRLDNPENKEQAEKEIGKLYKERFGEETKLQFRLIPMDRAYFEGSAYADKGNESLVYVLQAASIFILIIGLLNFTNFSLAQTPVRMRSINTRKVMGSTTASLRLGMILENVFWSVVALIGAILLILLFQKSPECMKLVSGNISLQTHGGLVCITLFATLGIGVLSTLFSSWYATSFPPALVLKGSFGLSPRGKMLRWTMLTVQFIVAFVMTLYVLVMTGQTHYIFNADYGFNKDEVLYAQLPYEALSKKDYLRQEITKLPFAENCSFAESVLGSTDGYMSWGRGSGEHNLSFFALCVDEHFLKTMNIKIVEGRDFNQHDRQGAYILNRAMVQKYPWIKLEQPIGQDIEGWGSEESHYPVVGICENYKLTSMRNDNNTIPAAFIIMSPDMTVNWGDRNKNVFVRITDGYDKLEAKKQLEQLIKQLNTEETCEFRFLDEDLQITYEEEFRFIAQVKLFAFICIFITLIGVFCLTLFETEYRRKEIAIRKIMGSTVHEVLLLFAGRYLVPLLVAFVIAAPVGYYISTKWLQNFAEHTPIYWWFFPLAFLMVSVVVLLTVVLQSGRVATENPVNSIKTE</sequence>
<keyword evidence="5 6" id="KW-0472">Membrane</keyword>
<feature type="transmembrane region" description="Helical" evidence="6">
    <location>
        <begin position="742"/>
        <end position="764"/>
    </location>
</feature>
<feature type="transmembrane region" description="Helical" evidence="6">
    <location>
        <begin position="306"/>
        <end position="334"/>
    </location>
</feature>
<evidence type="ECO:0000256" key="3">
    <source>
        <dbReference type="ARBA" id="ARBA00022692"/>
    </source>
</evidence>
<dbReference type="InterPro" id="IPR050250">
    <property type="entry name" value="Macrolide_Exporter_MacB"/>
</dbReference>
<dbReference type="EMBL" id="JAUDCF010000031">
    <property type="protein sequence ID" value="MDM8146447.1"/>
    <property type="molecule type" value="Genomic_DNA"/>
</dbReference>
<feature type="domain" description="ABC3 transporter permease C-terminal" evidence="7">
    <location>
        <begin position="661"/>
        <end position="774"/>
    </location>
</feature>
<evidence type="ECO:0000313" key="9">
    <source>
        <dbReference type="EMBL" id="MDM8146447.1"/>
    </source>
</evidence>
<feature type="transmembrane region" description="Helical" evidence="6">
    <location>
        <begin position="702"/>
        <end position="722"/>
    </location>
</feature>
<feature type="domain" description="ABC3 transporter permease C-terminal" evidence="7">
    <location>
        <begin position="268"/>
        <end position="381"/>
    </location>
</feature>
<feature type="domain" description="MacB-like periplasmic core" evidence="8">
    <location>
        <begin position="15"/>
        <end position="224"/>
    </location>
</feature>
<dbReference type="InterPro" id="IPR025857">
    <property type="entry name" value="MacB_PCD"/>
</dbReference>